<feature type="region of interest" description="Disordered" evidence="1">
    <location>
        <begin position="216"/>
        <end position="298"/>
    </location>
</feature>
<proteinExistence type="predicted"/>
<dbReference type="AlphaFoldDB" id="A0A316FEA4"/>
<feature type="compositionally biased region" description="Low complexity" evidence="1">
    <location>
        <begin position="218"/>
        <end position="250"/>
    </location>
</feature>
<sequence length="371" mass="37045">MAAVTGPGYGYPPPEDSGPRRRWLPGGSGPRRWLPVVAGVWGVVLVAAVFWSVRNDPPTVPEQQDVEQAMGVLRVASGAVAAAAQDERWALSLGATQVEECAITPAWQGQEASREVTLYVPESDARTALDTVAAGLPTAYRAGVITARGGTRLSFFADAGQHVGVEAEAHAADQVLKLHVFTGCRPSVDDLDLTDPAAGPAPAVLDTVVAEITATAAGDPSGPSDPLGPSGTPTSEPSSGPPGSSGTSTPAAPFGSPGLSGTPNLAPPSGLPGTPGPTSAPTSASPSGPSGSAGAGEARAVVCPDGGTVSTFVRDAGPVVGESGPRGVPEGTVPVWADAGGWAYRSGPVSVVVNADRDRFRVSVTTACRAG</sequence>
<name>A0A316FEA4_9ACTN</name>
<dbReference type="EMBL" id="QGGR01000009">
    <property type="protein sequence ID" value="PWK46749.1"/>
    <property type="molecule type" value="Genomic_DNA"/>
</dbReference>
<accession>A0A316FEA4</accession>
<comment type="caution">
    <text evidence="2">The sequence shown here is derived from an EMBL/GenBank/DDBJ whole genome shotgun (WGS) entry which is preliminary data.</text>
</comment>
<protein>
    <submittedName>
        <fullName evidence="2">Uncharacterized protein</fullName>
    </submittedName>
</protein>
<feature type="compositionally biased region" description="Low complexity" evidence="1">
    <location>
        <begin position="271"/>
        <end position="296"/>
    </location>
</feature>
<evidence type="ECO:0000256" key="1">
    <source>
        <dbReference type="SAM" id="MobiDB-lite"/>
    </source>
</evidence>
<evidence type="ECO:0000313" key="2">
    <source>
        <dbReference type="EMBL" id="PWK46749.1"/>
    </source>
</evidence>
<evidence type="ECO:0000313" key="3">
    <source>
        <dbReference type="Proteomes" id="UP000245697"/>
    </source>
</evidence>
<reference evidence="2 3" key="1">
    <citation type="submission" date="2018-05" db="EMBL/GenBank/DDBJ databases">
        <title>Genomic Encyclopedia of Archaeal and Bacterial Type Strains, Phase II (KMG-II): from individual species to whole genera.</title>
        <authorList>
            <person name="Goeker M."/>
        </authorList>
    </citation>
    <scope>NUCLEOTIDE SEQUENCE [LARGE SCALE GENOMIC DNA]</scope>
    <source>
        <strain evidence="2 3">DSM 45184</strain>
    </source>
</reference>
<organism evidence="2 3">
    <name type="scientific">Actinoplanes xinjiangensis</name>
    <dbReference type="NCBI Taxonomy" id="512350"/>
    <lineage>
        <taxon>Bacteria</taxon>
        <taxon>Bacillati</taxon>
        <taxon>Actinomycetota</taxon>
        <taxon>Actinomycetes</taxon>
        <taxon>Micromonosporales</taxon>
        <taxon>Micromonosporaceae</taxon>
        <taxon>Actinoplanes</taxon>
    </lineage>
</organism>
<feature type="region of interest" description="Disordered" evidence="1">
    <location>
        <begin position="1"/>
        <end position="24"/>
    </location>
</feature>
<gene>
    <name evidence="2" type="ORF">BC793_109320</name>
</gene>
<keyword evidence="3" id="KW-1185">Reference proteome</keyword>
<dbReference type="Proteomes" id="UP000245697">
    <property type="component" value="Unassembled WGS sequence"/>
</dbReference>